<gene>
    <name evidence="4" type="ORF">ACFO5Q_12080</name>
</gene>
<feature type="repeat" description="TPR" evidence="2">
    <location>
        <begin position="276"/>
        <end position="309"/>
    </location>
</feature>
<evidence type="ECO:0000256" key="1">
    <source>
        <dbReference type="ARBA" id="ARBA00022679"/>
    </source>
</evidence>
<proteinExistence type="predicted"/>
<evidence type="ECO:0000313" key="4">
    <source>
        <dbReference type="EMBL" id="MFC4348582.1"/>
    </source>
</evidence>
<protein>
    <submittedName>
        <fullName evidence="4">Sulfotransferase</fullName>
    </submittedName>
</protein>
<dbReference type="Pfam" id="PF23914">
    <property type="entry name" value="TPR_CcmH_CycH"/>
    <property type="match status" value="1"/>
</dbReference>
<dbReference type="InterPro" id="IPR011990">
    <property type="entry name" value="TPR-like_helical_dom_sf"/>
</dbReference>
<dbReference type="Pfam" id="PF13181">
    <property type="entry name" value="TPR_8"/>
    <property type="match status" value="2"/>
</dbReference>
<name>A0ABV8UCF7_9PROT</name>
<dbReference type="SMART" id="SM00028">
    <property type="entry name" value="TPR"/>
    <property type="match status" value="6"/>
</dbReference>
<comment type="caution">
    <text evidence="4">The sequence shown here is derived from an EMBL/GenBank/DDBJ whole genome shotgun (WGS) entry which is preliminary data.</text>
</comment>
<dbReference type="PROSITE" id="PS50005">
    <property type="entry name" value="TPR"/>
    <property type="match status" value="2"/>
</dbReference>
<dbReference type="InterPro" id="IPR027417">
    <property type="entry name" value="P-loop_NTPase"/>
</dbReference>
<accession>A0ABV8UCF7</accession>
<dbReference type="Gene3D" id="1.25.40.10">
    <property type="entry name" value="Tetratricopeptide repeat domain"/>
    <property type="match status" value="2"/>
</dbReference>
<evidence type="ECO:0000259" key="3">
    <source>
        <dbReference type="Pfam" id="PF23914"/>
    </source>
</evidence>
<feature type="repeat" description="TPR" evidence="2">
    <location>
        <begin position="242"/>
        <end position="275"/>
    </location>
</feature>
<feature type="domain" description="Cytochrome c-type biogenesis protein H TPR" evidence="3">
    <location>
        <begin position="164"/>
        <end position="276"/>
    </location>
</feature>
<reference evidence="5" key="1">
    <citation type="journal article" date="2019" name="Int. J. Syst. Evol. Microbiol.">
        <title>The Global Catalogue of Microorganisms (GCM) 10K type strain sequencing project: providing services to taxonomists for standard genome sequencing and annotation.</title>
        <authorList>
            <consortium name="The Broad Institute Genomics Platform"/>
            <consortium name="The Broad Institute Genome Sequencing Center for Infectious Disease"/>
            <person name="Wu L."/>
            <person name="Ma J."/>
        </authorList>
    </citation>
    <scope>NUCLEOTIDE SEQUENCE [LARGE SCALE GENOMIC DNA]</scope>
    <source>
        <strain evidence="5">CGMCC 1.15304</strain>
    </source>
</reference>
<dbReference type="SUPFAM" id="SSF48452">
    <property type="entry name" value="TPR-like"/>
    <property type="match status" value="1"/>
</dbReference>
<dbReference type="Gene3D" id="3.40.50.300">
    <property type="entry name" value="P-loop containing nucleotide triphosphate hydrolases"/>
    <property type="match status" value="1"/>
</dbReference>
<evidence type="ECO:0000256" key="2">
    <source>
        <dbReference type="PROSITE-ProRule" id="PRU00339"/>
    </source>
</evidence>
<dbReference type="PANTHER" id="PTHR12788">
    <property type="entry name" value="PROTEIN-TYROSINE SULFOTRANSFERASE 2"/>
    <property type="match status" value="1"/>
</dbReference>
<keyword evidence="2" id="KW-0802">TPR repeat</keyword>
<organism evidence="4 5">
    <name type="scientific">Kordiimonas lipolytica</name>
    <dbReference type="NCBI Taxonomy" id="1662421"/>
    <lineage>
        <taxon>Bacteria</taxon>
        <taxon>Pseudomonadati</taxon>
        <taxon>Pseudomonadota</taxon>
        <taxon>Alphaproteobacteria</taxon>
        <taxon>Kordiimonadales</taxon>
        <taxon>Kordiimonadaceae</taxon>
        <taxon>Kordiimonas</taxon>
    </lineage>
</organism>
<keyword evidence="1" id="KW-0808">Transferase</keyword>
<dbReference type="PANTHER" id="PTHR12788:SF10">
    <property type="entry name" value="PROTEIN-TYROSINE SULFOTRANSFERASE"/>
    <property type="match status" value="1"/>
</dbReference>
<keyword evidence="5" id="KW-1185">Reference proteome</keyword>
<dbReference type="SUPFAM" id="SSF52540">
    <property type="entry name" value="P-loop containing nucleoside triphosphate hydrolases"/>
    <property type="match status" value="1"/>
</dbReference>
<dbReference type="InterPro" id="IPR026634">
    <property type="entry name" value="TPST-like"/>
</dbReference>
<dbReference type="RefSeq" id="WP_068148917.1">
    <property type="nucleotide sequence ID" value="NZ_JBHSCR010000013.1"/>
</dbReference>
<dbReference type="Pfam" id="PF13469">
    <property type="entry name" value="Sulfotransfer_3"/>
    <property type="match status" value="1"/>
</dbReference>
<dbReference type="Proteomes" id="UP001595776">
    <property type="component" value="Unassembled WGS sequence"/>
</dbReference>
<dbReference type="Pfam" id="PF13432">
    <property type="entry name" value="TPR_16"/>
    <property type="match status" value="1"/>
</dbReference>
<dbReference type="EMBL" id="JBHSCR010000013">
    <property type="protein sequence ID" value="MFC4348582.1"/>
    <property type="molecule type" value="Genomic_DNA"/>
</dbReference>
<evidence type="ECO:0000313" key="5">
    <source>
        <dbReference type="Proteomes" id="UP001595776"/>
    </source>
</evidence>
<dbReference type="InterPro" id="IPR056413">
    <property type="entry name" value="TPR_CcmH_CycH"/>
</dbReference>
<sequence>MQDTSHTQALKQAQKFIYDGRFDEALKSLDGVLDAAPEHIDALYMKAVCERYANNAAAALATLKTLKRISPDFGRALQEEGHLYRALGKTMEALSAYQLACRANPALVASWQAQADLLRAMGRTGEAGQAAAQAARLSSLPRELQAVTNLIYEDKLLKAEKLCRTFLRANPKHIEGMRLLADIGVRFGVLDEAEFLLESALAFEPENVQVRLDYIAVLRKRQKFDRALEEAKSLFDSDPKNPVFLSHYAIESLQAGDYDTALEMFDRILEKLPHDATTLTSKGHALKTIGKQQEAVASYRAAFAAQPNHADAYYALANLKTYRFEDTEIAAMEEQISSGALPLDGRIQLEFALGKAYEDCKDYDRSFPHYEEGNALKRHQCRYKADQMQEELETQASVCTRELFEKQTGHGCPAPDPIFIVGLPRAGSTLLEQILASHSLVDGTMELPNILSLAHKLRAQKSVQAEDGYPKNLWHLSADELHAFGEQYIEDTRIHRHDAPFFIDKMPNNFRHIGLIQLILPNAKIIDARRNPLACCFSGFKQLFAEGQEFTYGLAEIGRYYRDYVTLMSHWDNVLPGKVLRVQYEDVVSDLETQVRRILDHCGLPFEDACLEFHKTDRSVRTASSEQVRQPINTKGLEPWRPFDAHLGPLREALGPLAKA</sequence>
<dbReference type="InterPro" id="IPR019734">
    <property type="entry name" value="TPR_rpt"/>
</dbReference>